<feature type="non-terminal residue" evidence="1">
    <location>
        <position position="1"/>
    </location>
</feature>
<name>A0ACB7EGD3_NIBAL</name>
<dbReference type="Proteomes" id="UP000805704">
    <property type="component" value="Chromosome 7"/>
</dbReference>
<comment type="caution">
    <text evidence="1">The sequence shown here is derived from an EMBL/GenBank/DDBJ whole genome shotgun (WGS) entry which is preliminary data.</text>
</comment>
<sequence>RLLSLVTFPAFPAPVLARHWLHSSSAFALGLKTSSCGTNTNTRLTALDSLANKLSYYQLRAAVHQEKKLEDIRGRNFSCI</sequence>
<organism evidence="1 2">
    <name type="scientific">Nibea albiflora</name>
    <name type="common">Yellow drum</name>
    <name type="synonym">Corvina albiflora</name>
    <dbReference type="NCBI Taxonomy" id="240163"/>
    <lineage>
        <taxon>Eukaryota</taxon>
        <taxon>Metazoa</taxon>
        <taxon>Chordata</taxon>
        <taxon>Craniata</taxon>
        <taxon>Vertebrata</taxon>
        <taxon>Euteleostomi</taxon>
        <taxon>Actinopterygii</taxon>
        <taxon>Neopterygii</taxon>
        <taxon>Teleostei</taxon>
        <taxon>Neoteleostei</taxon>
        <taxon>Acanthomorphata</taxon>
        <taxon>Eupercaria</taxon>
        <taxon>Sciaenidae</taxon>
        <taxon>Nibea</taxon>
    </lineage>
</organism>
<gene>
    <name evidence="1" type="ORF">GBF38_006834</name>
</gene>
<evidence type="ECO:0000313" key="2">
    <source>
        <dbReference type="Proteomes" id="UP000805704"/>
    </source>
</evidence>
<accession>A0ACB7EGD3</accession>
<dbReference type="EMBL" id="CM024795">
    <property type="protein sequence ID" value="KAG8001252.1"/>
    <property type="molecule type" value="Genomic_DNA"/>
</dbReference>
<keyword evidence="2" id="KW-1185">Reference proteome</keyword>
<reference evidence="1" key="1">
    <citation type="submission" date="2020-04" db="EMBL/GenBank/DDBJ databases">
        <title>A chromosome-scale assembly and high-density genetic map of the yellow drum (Nibea albiflora) genome.</title>
        <authorList>
            <person name="Xu D."/>
            <person name="Zhang W."/>
            <person name="Chen R."/>
            <person name="Tan P."/>
            <person name="Wang L."/>
            <person name="Song H."/>
            <person name="Tian L."/>
            <person name="Zhu Q."/>
            <person name="Wang B."/>
        </authorList>
    </citation>
    <scope>NUCLEOTIDE SEQUENCE</scope>
    <source>
        <strain evidence="1">ZJHYS-2018</strain>
    </source>
</reference>
<protein>
    <submittedName>
        <fullName evidence="1">Uncharacterized protein</fullName>
    </submittedName>
</protein>
<proteinExistence type="predicted"/>
<evidence type="ECO:0000313" key="1">
    <source>
        <dbReference type="EMBL" id="KAG8001252.1"/>
    </source>
</evidence>